<accession>A0ABY3ADA3</accession>
<organism evidence="1 2">
    <name type="scientific">Arenibacter algicola</name>
    <dbReference type="NCBI Taxonomy" id="616991"/>
    <lineage>
        <taxon>Bacteria</taxon>
        <taxon>Pseudomonadati</taxon>
        <taxon>Bacteroidota</taxon>
        <taxon>Flavobacteriia</taxon>
        <taxon>Flavobacteriales</taxon>
        <taxon>Flavobacteriaceae</taxon>
        <taxon>Arenibacter</taxon>
    </lineage>
</organism>
<proteinExistence type="predicted"/>
<name>A0ABY3ADA3_9FLAO</name>
<keyword evidence="2" id="KW-1185">Reference proteome</keyword>
<evidence type="ECO:0000313" key="1">
    <source>
        <dbReference type="EMBL" id="TQO37030.1"/>
    </source>
</evidence>
<dbReference type="EMBL" id="VHIF01000001">
    <property type="protein sequence ID" value="TQO37030.1"/>
    <property type="molecule type" value="Genomic_DNA"/>
</dbReference>
<evidence type="ECO:0008006" key="3">
    <source>
        <dbReference type="Google" id="ProtNLM"/>
    </source>
</evidence>
<protein>
    <recommendedName>
        <fullName evidence="3">DUF4304 domain-containing protein</fullName>
    </recommendedName>
</protein>
<comment type="caution">
    <text evidence="1">The sequence shown here is derived from an EMBL/GenBank/DDBJ whole genome shotgun (WGS) entry which is preliminary data.</text>
</comment>
<gene>
    <name evidence="1" type="ORF">GQ41_1619</name>
</gene>
<dbReference type="Proteomes" id="UP000315363">
    <property type="component" value="Unassembled WGS sequence"/>
</dbReference>
<dbReference type="RefSeq" id="WP_142189070.1">
    <property type="nucleotide sequence ID" value="NZ_VHIF01000001.1"/>
</dbReference>
<sequence length="154" mass="17996">MNNPHHLGIKEYLDQSLNKYYIGILKDNGFELVKSKMSGMAGFYVYKSNWLNFIIANDRGIIETNISSLYSKEYYDFDIINAYLLRLDGLNSSRNKFGGNDLTKRLNLEQESNLFKSNIELIKELFNKENYKKTEFELDRIGNERADLLFGPIK</sequence>
<evidence type="ECO:0000313" key="2">
    <source>
        <dbReference type="Proteomes" id="UP000315363"/>
    </source>
</evidence>
<reference evidence="1 2" key="1">
    <citation type="submission" date="2019-06" db="EMBL/GenBank/DDBJ databases">
        <title>A large-scale integrated study on North Sea by COGITO (Coastal Microbe Genomic &amp; Taxonomic Observatory).</title>
        <authorList>
            <person name="Teeling H."/>
        </authorList>
    </citation>
    <scope>NUCLEOTIDE SEQUENCE [LARGE SCALE GENOMIC DNA]</scope>
    <source>
        <strain evidence="1 2">MAR_2009_79</strain>
    </source>
</reference>